<evidence type="ECO:0000313" key="2">
    <source>
        <dbReference type="Proteomes" id="UP001569963"/>
    </source>
</evidence>
<dbReference type="EMBL" id="JAXCEI010000007">
    <property type="protein sequence ID" value="MFA1540772.1"/>
    <property type="molecule type" value="Genomic_DNA"/>
</dbReference>
<gene>
    <name evidence="1" type="ORF">SM611_17735</name>
</gene>
<organism evidence="1 2">
    <name type="scientific">Actinomadura monticuli</name>
    <dbReference type="NCBI Taxonomy" id="3097367"/>
    <lineage>
        <taxon>Bacteria</taxon>
        <taxon>Bacillati</taxon>
        <taxon>Actinomycetota</taxon>
        <taxon>Actinomycetes</taxon>
        <taxon>Streptosporangiales</taxon>
        <taxon>Thermomonosporaceae</taxon>
        <taxon>Actinomadura</taxon>
    </lineage>
</organism>
<dbReference type="Proteomes" id="UP001569963">
    <property type="component" value="Unassembled WGS sequence"/>
</dbReference>
<name>A0ABV4QC60_9ACTN</name>
<protein>
    <submittedName>
        <fullName evidence="1">Uncharacterized protein</fullName>
    </submittedName>
</protein>
<keyword evidence="2" id="KW-1185">Reference proteome</keyword>
<dbReference type="RefSeq" id="WP_371950690.1">
    <property type="nucleotide sequence ID" value="NZ_JAXCEI010000007.1"/>
</dbReference>
<comment type="caution">
    <text evidence="1">The sequence shown here is derived from an EMBL/GenBank/DDBJ whole genome shotgun (WGS) entry which is preliminary data.</text>
</comment>
<reference evidence="1 2" key="1">
    <citation type="submission" date="2023-11" db="EMBL/GenBank/DDBJ databases">
        <title>Actinomadura monticuli sp. nov., isolated from volcanic ash.</title>
        <authorList>
            <person name="Lee S.D."/>
            <person name="Yang H."/>
            <person name="Kim I.S."/>
        </authorList>
    </citation>
    <scope>NUCLEOTIDE SEQUENCE [LARGE SCALE GENOMIC DNA]</scope>
    <source>
        <strain evidence="1 2">DLS-62</strain>
    </source>
</reference>
<sequence length="58" mass="5882">MHGSQEDQSNVSTTAGAGDVSGIALSEAALAYLDERLAQGLVAPASAHDHSTVNEPSF</sequence>
<evidence type="ECO:0000313" key="1">
    <source>
        <dbReference type="EMBL" id="MFA1540772.1"/>
    </source>
</evidence>
<accession>A0ABV4QC60</accession>
<proteinExistence type="predicted"/>